<name>A0A6J3MHU9_9PEZI</name>
<organism evidence="3">
    <name type="scientific">Dissoconium aciculare CBS 342.82</name>
    <dbReference type="NCBI Taxonomy" id="1314786"/>
    <lineage>
        <taxon>Eukaryota</taxon>
        <taxon>Fungi</taxon>
        <taxon>Dikarya</taxon>
        <taxon>Ascomycota</taxon>
        <taxon>Pezizomycotina</taxon>
        <taxon>Dothideomycetes</taxon>
        <taxon>Dothideomycetidae</taxon>
        <taxon>Mycosphaerellales</taxon>
        <taxon>Dissoconiaceae</taxon>
        <taxon>Dissoconium</taxon>
    </lineage>
</organism>
<evidence type="ECO:0000313" key="3">
    <source>
        <dbReference type="RefSeq" id="XP_033464305.1"/>
    </source>
</evidence>
<reference evidence="3" key="1">
    <citation type="submission" date="2020-01" db="EMBL/GenBank/DDBJ databases">
        <authorList>
            <consortium name="DOE Joint Genome Institute"/>
            <person name="Haridas S."/>
            <person name="Albert R."/>
            <person name="Binder M."/>
            <person name="Bloem J."/>
            <person name="Labutti K."/>
            <person name="Salamov A."/>
            <person name="Andreopoulos B."/>
            <person name="Baker S.E."/>
            <person name="Barry K."/>
            <person name="Bills G."/>
            <person name="Bluhm B.H."/>
            <person name="Cannon C."/>
            <person name="Castanera R."/>
            <person name="Culley D.E."/>
            <person name="Daum C."/>
            <person name="Ezra D."/>
            <person name="Gonzalez J.B."/>
            <person name="Henrissat B."/>
            <person name="Kuo A."/>
            <person name="Liang C."/>
            <person name="Lipzen A."/>
            <person name="Lutzoni F."/>
            <person name="Magnuson J."/>
            <person name="Mondo S."/>
            <person name="Nolan M."/>
            <person name="Ohm R."/>
            <person name="Pangilinan J."/>
            <person name="Park H.-J."/>
            <person name="Ramirez L."/>
            <person name="Alfaro M."/>
            <person name="Sun H."/>
            <person name="Tritt A."/>
            <person name="Yoshinaga Y."/>
            <person name="Zwiers L.-H."/>
            <person name="Turgeon B.G."/>
            <person name="Goodwin S.B."/>
            <person name="Spatafora J.W."/>
            <person name="Crous P.W."/>
            <person name="Grigoriev I.V."/>
        </authorList>
    </citation>
    <scope>NUCLEOTIDE SEQUENCE</scope>
    <source>
        <strain evidence="3">CBS 342.82</strain>
    </source>
</reference>
<proteinExistence type="predicted"/>
<accession>A0A6J3MHU9</accession>
<gene>
    <name evidence="3" type="ORF">K489DRAFT_11527</name>
</gene>
<feature type="compositionally biased region" description="Polar residues" evidence="1">
    <location>
        <begin position="452"/>
        <end position="462"/>
    </location>
</feature>
<feature type="region of interest" description="Disordered" evidence="1">
    <location>
        <begin position="507"/>
        <end position="589"/>
    </location>
</feature>
<feature type="region of interest" description="Disordered" evidence="1">
    <location>
        <begin position="335"/>
        <end position="365"/>
    </location>
</feature>
<reference evidence="3" key="2">
    <citation type="submission" date="2020-04" db="EMBL/GenBank/DDBJ databases">
        <authorList>
            <consortium name="NCBI Genome Project"/>
        </authorList>
    </citation>
    <scope>NUCLEOTIDE SEQUENCE</scope>
    <source>
        <strain evidence="3">CBS 342.82</strain>
    </source>
</reference>
<feature type="compositionally biased region" description="Polar residues" evidence="1">
    <location>
        <begin position="610"/>
        <end position="637"/>
    </location>
</feature>
<evidence type="ECO:0000256" key="1">
    <source>
        <dbReference type="SAM" id="MobiDB-lite"/>
    </source>
</evidence>
<feature type="region of interest" description="Disordered" evidence="1">
    <location>
        <begin position="610"/>
        <end position="638"/>
    </location>
</feature>
<evidence type="ECO:0000313" key="2">
    <source>
        <dbReference type="Proteomes" id="UP000504637"/>
    </source>
</evidence>
<feature type="region of interest" description="Disordered" evidence="1">
    <location>
        <begin position="435"/>
        <end position="477"/>
    </location>
</feature>
<protein>
    <submittedName>
        <fullName evidence="3">Uncharacterized protein</fullName>
    </submittedName>
</protein>
<dbReference type="RefSeq" id="XP_033464305.1">
    <property type="nucleotide sequence ID" value="XM_033598926.1"/>
</dbReference>
<feature type="compositionally biased region" description="Low complexity" evidence="1">
    <location>
        <begin position="575"/>
        <end position="584"/>
    </location>
</feature>
<keyword evidence="2" id="KW-1185">Reference proteome</keyword>
<feature type="compositionally biased region" description="Polar residues" evidence="1">
    <location>
        <begin position="516"/>
        <end position="542"/>
    </location>
</feature>
<dbReference type="AlphaFoldDB" id="A0A6J3MHU9"/>
<sequence length="695" mass="77996">MQIPLHSDHYVYDEVFAFPCEWGNTSLHGPGFRNTMAGAFENGSGYFGLALRSNLVTGHRRQRQQHQVLRNMDVRGPPVQPQICRSDQNLNTMSGSNQQAYSQMASSPFEMNHPRNSLLLGSPDTSIDLSQQWQTHRQSTYASTHTPYGTPHLRSHQLHGINHEYNHSLAIDSPVHRERAHYACSGAQQHTSNIRTVLRQTVNPQSIAPGPKAALPRYSVSLYCPKPVGDQTHAINRRHLVYRAGRPLSPQSGFISGVSQSQLLCPSLLEDWHMVTTPAERPSAQLQFSAVQQARIIKQGCRNKLERQEMQAQEQELGKWYILSTHESLPYTPKRQRIETPHESPRKLSTEKHSTRLQGHGQDKVKTQAQAQARTTGSILPPKILNDELVTPAKMPECHTSKGVIPLQDYYRAGDAQQVSKRAPKTQSNRSIINIEEDEHTESVVQRPALTSAGSGRTSFESLDQRSSHGRTLPQLTFASNNISESLKSHESTQNGMHAIGLQSPAQVATPRENFHQTPTSDCPQTAPEPQTTSPRQQTRPKMQSPKKDRAVPKQQTLLTPPKPRRKPAERSRKTPSSPVPKSSSDYRPLVDATELDLLELRSTCKTTLRSANAKHNVTGKPQTPFRSRNNLPQGTHRSSRHFQCTCAYPFPTCYALDDPLGCPKRIEAEQRMTEMNGRQDRCLEVRYIGSRSPQ</sequence>
<feature type="compositionally biased region" description="Basic and acidic residues" evidence="1">
    <location>
        <begin position="336"/>
        <end position="354"/>
    </location>
</feature>
<dbReference type="Proteomes" id="UP000504637">
    <property type="component" value="Unplaced"/>
</dbReference>
<reference evidence="3" key="3">
    <citation type="submission" date="2025-08" db="UniProtKB">
        <authorList>
            <consortium name="RefSeq"/>
        </authorList>
    </citation>
    <scope>IDENTIFICATION</scope>
    <source>
        <strain evidence="3">CBS 342.82</strain>
    </source>
</reference>
<dbReference type="GeneID" id="54356725"/>